<feature type="domain" description="Peptidase M14" evidence="1">
    <location>
        <begin position="57"/>
        <end position="269"/>
    </location>
</feature>
<dbReference type="Gene3D" id="3.40.630.10">
    <property type="entry name" value="Zn peptidases"/>
    <property type="match status" value="1"/>
</dbReference>
<dbReference type="Proteomes" id="UP000078486">
    <property type="component" value="Unassembled WGS sequence"/>
</dbReference>
<organism evidence="2 3">
    <name type="scientific">Termitidicoccus mucosus</name>
    <dbReference type="NCBI Taxonomy" id="1184151"/>
    <lineage>
        <taxon>Bacteria</taxon>
        <taxon>Pseudomonadati</taxon>
        <taxon>Verrucomicrobiota</taxon>
        <taxon>Opitutia</taxon>
        <taxon>Opitutales</taxon>
        <taxon>Opitutaceae</taxon>
        <taxon>Termitidicoccus</taxon>
    </lineage>
</organism>
<dbReference type="AlphaFoldDB" id="A0A178IN62"/>
<protein>
    <recommendedName>
        <fullName evidence="1">Peptidase M14 domain-containing protein</fullName>
    </recommendedName>
</protein>
<proteinExistence type="predicted"/>
<keyword evidence="3" id="KW-1185">Reference proteome</keyword>
<dbReference type="STRING" id="1184151.AW736_07635"/>
<evidence type="ECO:0000259" key="1">
    <source>
        <dbReference type="Pfam" id="PF00246"/>
    </source>
</evidence>
<dbReference type="RefSeq" id="WP_068769582.1">
    <property type="nucleotide sequence ID" value="NZ_CP109796.1"/>
</dbReference>
<accession>A0A178IN62</accession>
<name>A0A178IN62_9BACT</name>
<dbReference type="SUPFAM" id="SSF53187">
    <property type="entry name" value="Zn-dependent exopeptidases"/>
    <property type="match status" value="1"/>
</dbReference>
<dbReference type="GO" id="GO:0008270">
    <property type="term" value="F:zinc ion binding"/>
    <property type="evidence" value="ECO:0007669"/>
    <property type="project" value="InterPro"/>
</dbReference>
<evidence type="ECO:0000313" key="2">
    <source>
        <dbReference type="EMBL" id="OAM90506.1"/>
    </source>
</evidence>
<dbReference type="EMBL" id="LRRQ01000056">
    <property type="protein sequence ID" value="OAM90506.1"/>
    <property type="molecule type" value="Genomic_DNA"/>
</dbReference>
<evidence type="ECO:0000313" key="3">
    <source>
        <dbReference type="Proteomes" id="UP000078486"/>
    </source>
</evidence>
<dbReference type="GO" id="GO:0006508">
    <property type="term" value="P:proteolysis"/>
    <property type="evidence" value="ECO:0007669"/>
    <property type="project" value="InterPro"/>
</dbReference>
<dbReference type="Pfam" id="PF00246">
    <property type="entry name" value="Peptidase_M14"/>
    <property type="match status" value="1"/>
</dbReference>
<gene>
    <name evidence="2" type="ORF">AW736_07635</name>
</gene>
<reference evidence="2 3" key="1">
    <citation type="submission" date="2016-01" db="EMBL/GenBank/DDBJ databases">
        <title>High potential of lignocellulose degradation of a new Verrucomicrobia species.</title>
        <authorList>
            <person name="Wang Y."/>
            <person name="Shi Y."/>
            <person name="Qiu Z."/>
            <person name="Liu S."/>
            <person name="Yang H."/>
        </authorList>
    </citation>
    <scope>NUCLEOTIDE SEQUENCE [LARGE SCALE GENOMIC DNA]</scope>
    <source>
        <strain evidence="2 3">TSB47</strain>
    </source>
</reference>
<sequence>MLAGFVFALPIFAGKPVPGNPDFPDIPNDLLQNADEIPAFWVSEVDAIASFLKEKVKRGRVMEIGRTAGGRPILAVAYGEPRKGRGTTTFSGAIGFFDVRAYLGPDHAKKVFVGLGGVHGGEFEGIVGVVNFISVLETGRDLRGREWPELTAAAARIDRIVLVPVVNIDGRVRIPLRMEPFAGTDNRYHQYFNTGTWKNGRPIGWPTIKEFIPLEFSRTQFPGGYPNDAGVNLMHDDFLGARQPETQALLDLMSREKPDLLFNMHTGAPPENYYMRMHRPAAELRLDAVYEELYRTVHTALALAGLQGTKDPAIEAAKPKRGNALVNLDAALNMHCGVLSVVIESPSHSFAGRNRQGEVVPHSADMLLDAQLVAYQSGLGFLADNGGRAKWAPK</sequence>
<comment type="caution">
    <text evidence="2">The sequence shown here is derived from an EMBL/GenBank/DDBJ whole genome shotgun (WGS) entry which is preliminary data.</text>
</comment>
<dbReference type="GO" id="GO:0004181">
    <property type="term" value="F:metallocarboxypeptidase activity"/>
    <property type="evidence" value="ECO:0007669"/>
    <property type="project" value="InterPro"/>
</dbReference>
<dbReference type="InterPro" id="IPR000834">
    <property type="entry name" value="Peptidase_M14"/>
</dbReference>